<evidence type="ECO:0000313" key="1">
    <source>
        <dbReference type="EMBL" id="EFG79721.1"/>
    </source>
</evidence>
<dbReference type="AlphaFoldDB" id="D5P2H7"/>
<gene>
    <name evidence="1" type="ORF">HMPREF0591_0371</name>
</gene>
<dbReference type="eggNOG" id="ENOG5032FFP">
    <property type="taxonomic scope" value="Bacteria"/>
</dbReference>
<comment type="caution">
    <text evidence="1">The sequence shown here is derived from an EMBL/GenBank/DDBJ whole genome shotgun (WGS) entry which is preliminary data.</text>
</comment>
<accession>D5P2H7</accession>
<reference evidence="1 2" key="1">
    <citation type="submission" date="2010-04" db="EMBL/GenBank/DDBJ databases">
        <authorList>
            <person name="Muzny D."/>
            <person name="Qin X."/>
            <person name="Deng J."/>
            <person name="Jiang H."/>
            <person name="Liu Y."/>
            <person name="Qu J."/>
            <person name="Song X.-Z."/>
            <person name="Zhang L."/>
            <person name="Thornton R."/>
            <person name="Coyle M."/>
            <person name="Francisco L."/>
            <person name="Jackson L."/>
            <person name="Javaid M."/>
            <person name="Korchina V."/>
            <person name="Kovar C."/>
            <person name="Mata R."/>
            <person name="Mathew T."/>
            <person name="Ngo R."/>
            <person name="Nguyen L."/>
            <person name="Nguyen N."/>
            <person name="Okwuonu G."/>
            <person name="Ongeri F."/>
            <person name="Pham C."/>
            <person name="Simmons D."/>
            <person name="Wilczek-Boney K."/>
            <person name="Hale W."/>
            <person name="Jakkamsetti A."/>
            <person name="Pham P."/>
            <person name="Ruth R."/>
            <person name="San Lucas F."/>
            <person name="Warren J."/>
            <person name="Zhang J."/>
            <person name="Zhao Z."/>
            <person name="Zhou C."/>
            <person name="Zhu D."/>
            <person name="Lee S."/>
            <person name="Bess C."/>
            <person name="Blankenburg K."/>
            <person name="Forbes L."/>
            <person name="Fu Q."/>
            <person name="Gubbala S."/>
            <person name="Hirani K."/>
            <person name="Jayaseelan J.C."/>
            <person name="Lara F."/>
            <person name="Munidasa M."/>
            <person name="Palculict T."/>
            <person name="Patil S."/>
            <person name="Pu L.-L."/>
            <person name="Saada N."/>
            <person name="Tang L."/>
            <person name="Weissenberger G."/>
            <person name="Zhu Y."/>
            <person name="Hemphill L."/>
            <person name="Shang Y."/>
            <person name="Youmans B."/>
            <person name="Ayvaz T."/>
            <person name="Ross M."/>
            <person name="Santibanez J."/>
            <person name="Aqrawi P."/>
            <person name="Gross S."/>
            <person name="Joshi V."/>
            <person name="Fowler G."/>
            <person name="Nazareth L."/>
            <person name="Reid J."/>
            <person name="Worley K."/>
            <person name="Petrosino J."/>
            <person name="Highlander S."/>
            <person name="Gibbs R."/>
        </authorList>
    </citation>
    <scope>NUCLEOTIDE SEQUENCE [LARGE SCALE GENOMIC DNA]</scope>
    <source>
        <strain evidence="1 2">ATCC BAA-614</strain>
    </source>
</reference>
<keyword evidence="2" id="KW-1185">Reference proteome</keyword>
<protein>
    <submittedName>
        <fullName evidence="1">Uncharacterized protein</fullName>
    </submittedName>
</protein>
<sequence length="215" mass="23239">MHQLTINHDTQPGTVSDHLDFTAAHQALLKYAVGADYYLRPVPNTAAHTSYELLRLTDLDDPRPSREPQVAGIATIEVISDNEPAVPAPYFVACDSQAWISDHASKWLYGSDTDPGYHYPIAVLTMARGEARFYLRAGALLTEAASLAGADGTARPDQATVEALRHNAVDNLVAPDNPAAITAAVHRLLPAETTPAQTATLIWYYALLLWGVNAP</sequence>
<organism evidence="1 2">
    <name type="scientific">Mycobacterium parascrofulaceum ATCC BAA-614</name>
    <dbReference type="NCBI Taxonomy" id="525368"/>
    <lineage>
        <taxon>Bacteria</taxon>
        <taxon>Bacillati</taxon>
        <taxon>Actinomycetota</taxon>
        <taxon>Actinomycetes</taxon>
        <taxon>Mycobacteriales</taxon>
        <taxon>Mycobacteriaceae</taxon>
        <taxon>Mycobacterium</taxon>
        <taxon>Mycobacterium simiae complex</taxon>
    </lineage>
</organism>
<name>D5P2H7_9MYCO</name>
<dbReference type="EMBL" id="ADNV01000055">
    <property type="protein sequence ID" value="EFG79721.1"/>
    <property type="molecule type" value="Genomic_DNA"/>
</dbReference>
<evidence type="ECO:0000313" key="2">
    <source>
        <dbReference type="Proteomes" id="UP000003653"/>
    </source>
</evidence>
<dbReference type="RefSeq" id="WP_007171793.1">
    <property type="nucleotide sequence ID" value="NZ_GG770559.1"/>
</dbReference>
<proteinExistence type="predicted"/>
<dbReference type="HOGENOM" id="CLU_1282052_0_0_11"/>
<dbReference type="Proteomes" id="UP000003653">
    <property type="component" value="Unassembled WGS sequence"/>
</dbReference>